<evidence type="ECO:0000256" key="1">
    <source>
        <dbReference type="SAM" id="Phobius"/>
    </source>
</evidence>
<feature type="transmembrane region" description="Helical" evidence="1">
    <location>
        <begin position="372"/>
        <end position="394"/>
    </location>
</feature>
<evidence type="ECO:0008006" key="4">
    <source>
        <dbReference type="Google" id="ProtNLM"/>
    </source>
</evidence>
<name>A0A1H2UDC7_9BACL</name>
<proteinExistence type="predicted"/>
<evidence type="ECO:0000313" key="3">
    <source>
        <dbReference type="Proteomes" id="UP000182589"/>
    </source>
</evidence>
<gene>
    <name evidence="2" type="ORF">SAMN04489725_107157</name>
</gene>
<keyword evidence="1" id="KW-0472">Membrane</keyword>
<protein>
    <recommendedName>
        <fullName evidence="4">DUF4350 domain-containing protein</fullName>
    </recommendedName>
</protein>
<feature type="transmembrane region" description="Helical" evidence="1">
    <location>
        <begin position="20"/>
        <end position="39"/>
    </location>
</feature>
<reference evidence="3" key="1">
    <citation type="submission" date="2016-10" db="EMBL/GenBank/DDBJ databases">
        <authorList>
            <person name="Varghese N."/>
        </authorList>
    </citation>
    <scope>NUCLEOTIDE SEQUENCE [LARGE SCALE GENOMIC DNA]</scope>
    <source>
        <strain evidence="3">DSM 12489</strain>
    </source>
</reference>
<accession>A0A1H2UDC7</accession>
<organism evidence="2 3">
    <name type="scientific">Alicyclobacillus hesperidum</name>
    <dbReference type="NCBI Taxonomy" id="89784"/>
    <lineage>
        <taxon>Bacteria</taxon>
        <taxon>Bacillati</taxon>
        <taxon>Bacillota</taxon>
        <taxon>Bacilli</taxon>
        <taxon>Bacillales</taxon>
        <taxon>Alicyclobacillaceae</taxon>
        <taxon>Alicyclobacillus</taxon>
    </lineage>
</organism>
<dbReference type="EMBL" id="FNOJ01000007">
    <property type="protein sequence ID" value="SDW54191.1"/>
    <property type="molecule type" value="Genomic_DNA"/>
</dbReference>
<sequence length="661" mass="69505">MVCKQHNGTRARRNFRWRAYGKWLGAFIAVTVVGAWPFAASAQVGKQAVTMSVEVGYSGYYSTDDWVPVHISLHHNGAATTGDLVVAVNESLNNGRRGAGVLKWPIALPRDGWTSKEIALPGNILTKGITVSLIAGDATLSTAPLTGNAVSHVALVGVISDDPQETQFLAGASSDSTPVLPVALDASQVPVAVDLLAGLSAVVASIPELSSLSTIQQSALREWVKEGGLLIVTGAGSPLPGWPNLPLIAGVPSQVSAQPLADFAGVQPSAGALAIDAAAVRGNARIWAGSNQMPLLASEQVGRGQIWQTAFSPMDPHLLAWTGDAQMWTAIFRSAVLARGAVSAVPALFSESGALSLTSVGDALAPLRMPSLSTFGVVFFIYIVVAGPLAFFWLHRRRKATWAWVVLPVLSAMTTVGIYAFGGSERPKGLLLDGVGVIDLSGDGSGFAYAAEAFMSPDSGDFRLQLPGGSDVLPLTSDNQPLTKSIVTSRASATDVSFYSVPRWHVRYLYTSGIDRECGEIATQFTDAYGLLFGTVENDTPYTLEDVAVVWKGTMIRLGTLTPGQTKTIPVGGGAATVSWISDYGAYNRALTHGIGRSLGAYLSSWTPSASASETQAMLIATTANRTPQLPTPVGERRVTSAKTLTLIREYAPVSRSLEAD</sequence>
<dbReference type="STRING" id="89784.SAMN04489725_107157"/>
<dbReference type="Proteomes" id="UP000182589">
    <property type="component" value="Unassembled WGS sequence"/>
</dbReference>
<dbReference type="AlphaFoldDB" id="A0A1H2UDC7"/>
<keyword evidence="1" id="KW-0812">Transmembrane</keyword>
<dbReference type="RefSeq" id="WP_244885140.1">
    <property type="nucleotide sequence ID" value="NZ_BSRA01000009.1"/>
</dbReference>
<keyword evidence="1" id="KW-1133">Transmembrane helix</keyword>
<feature type="transmembrane region" description="Helical" evidence="1">
    <location>
        <begin position="401"/>
        <end position="422"/>
    </location>
</feature>
<dbReference type="InterPro" id="IPR029062">
    <property type="entry name" value="Class_I_gatase-like"/>
</dbReference>
<dbReference type="SUPFAM" id="SSF52317">
    <property type="entry name" value="Class I glutamine amidotransferase-like"/>
    <property type="match status" value="1"/>
</dbReference>
<evidence type="ECO:0000313" key="2">
    <source>
        <dbReference type="EMBL" id="SDW54191.1"/>
    </source>
</evidence>
<keyword evidence="3" id="KW-1185">Reference proteome</keyword>